<sequence>MRDQILVTGGTGKTGRYVAQHLAARGIAARVASRTPQGADQIRFDWNDASTFDAALEGTTAIYMVAPSDTLEILEGMRPFMERAVAVGVGPLVLLSATSTPPGGPMMGAAHQWLIDHAPNWTALRPTWFMQNFLEYPHSASIEEEGKIYSATGRGRVGFIDAEDIARVAVEALTGTALKNRDVILTGPEAIDYHEVARLIAQASGRPVEYHELSVDALADRFEAAGMPAEYAQGLAAVDGEIANGSEEQVTDEVGAITGQPARSFADFAAANRAAWEKSR</sequence>
<reference evidence="2 3" key="1">
    <citation type="submission" date="2020-03" db="EMBL/GenBank/DDBJ databases">
        <title>Genomic Encyclopedia of Type Strains, Phase IV (KMG-IV): sequencing the most valuable type-strain genomes for metagenomic binning, comparative biology and taxonomic classification.</title>
        <authorList>
            <person name="Goeker M."/>
        </authorList>
    </citation>
    <scope>NUCLEOTIDE SEQUENCE [LARGE SCALE GENOMIC DNA]</scope>
    <source>
        <strain evidence="2 3">DSM 21299</strain>
    </source>
</reference>
<evidence type="ECO:0000259" key="1">
    <source>
        <dbReference type="Pfam" id="PF13460"/>
    </source>
</evidence>
<feature type="domain" description="NAD(P)-binding" evidence="1">
    <location>
        <begin position="9"/>
        <end position="174"/>
    </location>
</feature>
<dbReference type="AlphaFoldDB" id="A0A846MAM7"/>
<gene>
    <name evidence="2" type="ORF">FHS54_002871</name>
</gene>
<name>A0A846MAM7_9SPHN</name>
<dbReference type="InterPro" id="IPR051604">
    <property type="entry name" value="Ergot_Alk_Oxidoreductase"/>
</dbReference>
<dbReference type="SUPFAM" id="SSF51735">
    <property type="entry name" value="NAD(P)-binding Rossmann-fold domains"/>
    <property type="match status" value="1"/>
</dbReference>
<comment type="caution">
    <text evidence="2">The sequence shown here is derived from an EMBL/GenBank/DDBJ whole genome shotgun (WGS) entry which is preliminary data.</text>
</comment>
<dbReference type="PANTHER" id="PTHR43162">
    <property type="match status" value="1"/>
</dbReference>
<protein>
    <submittedName>
        <fullName evidence="2">Uncharacterized protein YbjT (DUF2867 family)</fullName>
    </submittedName>
</protein>
<dbReference type="Pfam" id="PF13460">
    <property type="entry name" value="NAD_binding_10"/>
    <property type="match status" value="1"/>
</dbReference>
<dbReference type="Gene3D" id="3.90.25.10">
    <property type="entry name" value="UDP-galactose 4-epimerase, domain 1"/>
    <property type="match status" value="1"/>
</dbReference>
<dbReference type="CDD" id="cd05269">
    <property type="entry name" value="TMR_SDR_a"/>
    <property type="match status" value="1"/>
</dbReference>
<accession>A0A846MAM7</accession>
<dbReference type="Gene3D" id="3.40.50.720">
    <property type="entry name" value="NAD(P)-binding Rossmann-like Domain"/>
    <property type="match status" value="1"/>
</dbReference>
<dbReference type="InterPro" id="IPR036291">
    <property type="entry name" value="NAD(P)-bd_dom_sf"/>
</dbReference>
<dbReference type="InterPro" id="IPR016040">
    <property type="entry name" value="NAD(P)-bd_dom"/>
</dbReference>
<keyword evidence="3" id="KW-1185">Reference proteome</keyword>
<dbReference type="PANTHER" id="PTHR43162:SF1">
    <property type="entry name" value="PRESTALK A DIFFERENTIATION PROTEIN A"/>
    <property type="match status" value="1"/>
</dbReference>
<dbReference type="RefSeq" id="WP_167304721.1">
    <property type="nucleotide sequence ID" value="NZ_JAASQR010000004.1"/>
</dbReference>
<evidence type="ECO:0000313" key="3">
    <source>
        <dbReference type="Proteomes" id="UP000576821"/>
    </source>
</evidence>
<proteinExistence type="predicted"/>
<dbReference type="Proteomes" id="UP000576821">
    <property type="component" value="Unassembled WGS sequence"/>
</dbReference>
<evidence type="ECO:0000313" key="2">
    <source>
        <dbReference type="EMBL" id="NIJ17871.1"/>
    </source>
</evidence>
<dbReference type="EMBL" id="JAASQR010000004">
    <property type="protein sequence ID" value="NIJ17871.1"/>
    <property type="molecule type" value="Genomic_DNA"/>
</dbReference>
<organism evidence="2 3">
    <name type="scientific">Sphingobium vermicomposti</name>
    <dbReference type="NCBI Taxonomy" id="529005"/>
    <lineage>
        <taxon>Bacteria</taxon>
        <taxon>Pseudomonadati</taxon>
        <taxon>Pseudomonadota</taxon>
        <taxon>Alphaproteobacteria</taxon>
        <taxon>Sphingomonadales</taxon>
        <taxon>Sphingomonadaceae</taxon>
        <taxon>Sphingobium</taxon>
    </lineage>
</organism>